<feature type="transmembrane region" description="Helical" evidence="8">
    <location>
        <begin position="201"/>
        <end position="223"/>
    </location>
</feature>
<keyword evidence="5 8" id="KW-0812">Transmembrane</keyword>
<dbReference type="InterPro" id="IPR035906">
    <property type="entry name" value="MetI-like_sf"/>
</dbReference>
<feature type="transmembrane region" description="Helical" evidence="8">
    <location>
        <begin position="158"/>
        <end position="180"/>
    </location>
</feature>
<feature type="transmembrane region" description="Helical" evidence="8">
    <location>
        <begin position="428"/>
        <end position="449"/>
    </location>
</feature>
<protein>
    <submittedName>
        <fullName evidence="10">2-aminoethylphosphonate transport system permease protein PhnU</fullName>
    </submittedName>
</protein>
<dbReference type="PROSITE" id="PS50928">
    <property type="entry name" value="ABC_TM1"/>
    <property type="match status" value="2"/>
</dbReference>
<comment type="subcellular location">
    <subcellularLocation>
        <location evidence="1">Cell inner membrane</location>
        <topology evidence="1">Multi-pass membrane protein</topology>
    </subcellularLocation>
    <subcellularLocation>
        <location evidence="8">Cell membrane</location>
        <topology evidence="8">Multi-pass membrane protein</topology>
    </subcellularLocation>
</comment>
<feature type="transmembrane region" description="Helical" evidence="8">
    <location>
        <begin position="479"/>
        <end position="500"/>
    </location>
</feature>
<feature type="transmembrane region" description="Helical" evidence="8">
    <location>
        <begin position="25"/>
        <end position="51"/>
    </location>
</feature>
<evidence type="ECO:0000256" key="1">
    <source>
        <dbReference type="ARBA" id="ARBA00004429"/>
    </source>
</evidence>
<feature type="transmembrane region" description="Helical" evidence="8">
    <location>
        <begin position="306"/>
        <end position="328"/>
    </location>
</feature>
<evidence type="ECO:0000256" key="2">
    <source>
        <dbReference type="ARBA" id="ARBA00022448"/>
    </source>
</evidence>
<evidence type="ECO:0000256" key="5">
    <source>
        <dbReference type="ARBA" id="ARBA00022692"/>
    </source>
</evidence>
<feature type="domain" description="ABC transmembrane type-1" evidence="9">
    <location>
        <begin position="348"/>
        <end position="555"/>
    </location>
</feature>
<dbReference type="PANTHER" id="PTHR43357">
    <property type="entry name" value="INNER MEMBRANE ABC TRANSPORTER PERMEASE PROTEIN YDCV"/>
    <property type="match status" value="1"/>
</dbReference>
<evidence type="ECO:0000259" key="9">
    <source>
        <dbReference type="PROSITE" id="PS50928"/>
    </source>
</evidence>
<dbReference type="PANTHER" id="PTHR43357:SF3">
    <property type="entry name" value="FE(3+)-TRANSPORT SYSTEM PERMEASE PROTEIN FBPB 2"/>
    <property type="match status" value="1"/>
</dbReference>
<feature type="transmembrane region" description="Helical" evidence="8">
    <location>
        <begin position="103"/>
        <end position="124"/>
    </location>
</feature>
<dbReference type="SUPFAM" id="SSF161098">
    <property type="entry name" value="MetI-like"/>
    <property type="match status" value="2"/>
</dbReference>
<feature type="transmembrane region" description="Helical" evidence="8">
    <location>
        <begin position="256"/>
        <end position="274"/>
    </location>
</feature>
<proteinExistence type="inferred from homology"/>
<feature type="transmembrane region" description="Helical" evidence="8">
    <location>
        <begin position="71"/>
        <end position="96"/>
    </location>
</feature>
<keyword evidence="4" id="KW-0997">Cell inner membrane</keyword>
<reference evidence="10 11" key="1">
    <citation type="submission" date="2018-07" db="EMBL/GenBank/DDBJ databases">
        <title>Genome sequence of Nitratireductor thuwali#1536.</title>
        <authorList>
            <person name="Michoud G."/>
            <person name="Merlino G."/>
            <person name="Sefrji F.O."/>
            <person name="Daffonchio D."/>
        </authorList>
    </citation>
    <scope>NUCLEOTIDE SEQUENCE [LARGE SCALE GENOMIC DNA]</scope>
    <source>
        <strain evidence="11">Nit1536</strain>
    </source>
</reference>
<dbReference type="CDD" id="cd06261">
    <property type="entry name" value="TM_PBP2"/>
    <property type="match status" value="2"/>
</dbReference>
<evidence type="ECO:0000256" key="6">
    <source>
        <dbReference type="ARBA" id="ARBA00022989"/>
    </source>
</evidence>
<keyword evidence="11" id="KW-1185">Reference proteome</keyword>
<evidence type="ECO:0000313" key="10">
    <source>
        <dbReference type="EMBL" id="UUP18437.1"/>
    </source>
</evidence>
<accession>A0ABY5MLX7</accession>
<evidence type="ECO:0000256" key="7">
    <source>
        <dbReference type="ARBA" id="ARBA00023136"/>
    </source>
</evidence>
<dbReference type="RefSeq" id="WP_338530669.1">
    <property type="nucleotide sequence ID" value="NZ_CP030941.1"/>
</dbReference>
<sequence length="564" mass="59721">MSSFSLNTPKLPAADRRARRQSHKWPIGIVVVIAAVVLLPVATLVVAAMGGTGEDWPHLARYVLPQSITTTLRLLVLVALGSGVIGVGCAWLVVAYEFPLRRVFAWALVLPLAVPPYLAAYAFAEFFHYVGPVQSLVRGLFGFERPSDYWFPDIRSTIGAAIVITAVTFPYVYLTARVVFLMQGRNIADVARTLGAGPARVFWRVLLPVARPAIVAGVALVLMETVNDFGAVQHLGVNTMTLAVYSTWLNRGSLEGAAQIAVIMLVLVLVLLTAEQMARRKQRFHAPRGTQINIRPPRKALSGGRALAAMALALLPILAGFGVPLAIFGRYALNRLYQFGEPALAEAFLTSVAVAVAAAGLAVGAALAILYAARLVRSPVMIFMVRLATVGYALPGTILALGLLLSLARLDNAVDAFARSHMGFSTGLLLTGSAAAVILACAIRFLALAEGAVQAGLEKLPPNLDQAARSLGRSAPASAVSVLLPLLKPAIFTAAILVFVDTVKELSATILLRPFGFNTLATYVYENASRGAVEEGAVAALLIIVTSILPVALLSGPLMRDRGA</sequence>
<dbReference type="InterPro" id="IPR000515">
    <property type="entry name" value="MetI-like"/>
</dbReference>
<feature type="transmembrane region" description="Helical" evidence="8">
    <location>
        <begin position="537"/>
        <end position="559"/>
    </location>
</feature>
<comment type="similarity">
    <text evidence="8">Belongs to the binding-protein-dependent transport system permease family.</text>
</comment>
<evidence type="ECO:0000256" key="8">
    <source>
        <dbReference type="RuleBase" id="RU363032"/>
    </source>
</evidence>
<gene>
    <name evidence="10" type="primary">phnU</name>
    <name evidence="10" type="ORF">NTH_02918</name>
</gene>
<evidence type="ECO:0000256" key="3">
    <source>
        <dbReference type="ARBA" id="ARBA00022475"/>
    </source>
</evidence>
<evidence type="ECO:0000256" key="4">
    <source>
        <dbReference type="ARBA" id="ARBA00022519"/>
    </source>
</evidence>
<dbReference type="EMBL" id="CP030941">
    <property type="protein sequence ID" value="UUP18437.1"/>
    <property type="molecule type" value="Genomic_DNA"/>
</dbReference>
<dbReference type="Gene3D" id="1.10.3720.10">
    <property type="entry name" value="MetI-like"/>
    <property type="match status" value="2"/>
</dbReference>
<keyword evidence="7 8" id="KW-0472">Membrane</keyword>
<dbReference type="Pfam" id="PF00528">
    <property type="entry name" value="BPD_transp_1"/>
    <property type="match status" value="2"/>
</dbReference>
<feature type="domain" description="ABC transmembrane type-1" evidence="9">
    <location>
        <begin position="68"/>
        <end position="273"/>
    </location>
</feature>
<evidence type="ECO:0000313" key="11">
    <source>
        <dbReference type="Proteomes" id="UP001342418"/>
    </source>
</evidence>
<feature type="transmembrane region" description="Helical" evidence="8">
    <location>
        <begin position="385"/>
        <end position="408"/>
    </location>
</feature>
<keyword evidence="3" id="KW-1003">Cell membrane</keyword>
<name>A0ABY5MLX7_9HYPH</name>
<organism evidence="10 11">
    <name type="scientific">Nitratireductor thuwali</name>
    <dbReference type="NCBI Taxonomy" id="2267699"/>
    <lineage>
        <taxon>Bacteria</taxon>
        <taxon>Pseudomonadati</taxon>
        <taxon>Pseudomonadota</taxon>
        <taxon>Alphaproteobacteria</taxon>
        <taxon>Hyphomicrobiales</taxon>
        <taxon>Phyllobacteriaceae</taxon>
        <taxon>Nitratireductor</taxon>
    </lineage>
</organism>
<feature type="transmembrane region" description="Helical" evidence="8">
    <location>
        <begin position="348"/>
        <end position="373"/>
    </location>
</feature>
<dbReference type="Proteomes" id="UP001342418">
    <property type="component" value="Chromosome"/>
</dbReference>
<keyword evidence="6 8" id="KW-1133">Transmembrane helix</keyword>
<keyword evidence="2 8" id="KW-0813">Transport</keyword>